<dbReference type="InterPro" id="IPR036389">
    <property type="entry name" value="RNase_III_sf"/>
</dbReference>
<dbReference type="GO" id="GO:0030847">
    <property type="term" value="P:termination of RNA polymerase II transcription, exosome-dependent"/>
    <property type="evidence" value="ECO:0007669"/>
    <property type="project" value="UniProtKB-ARBA"/>
</dbReference>
<evidence type="ECO:0000259" key="11">
    <source>
        <dbReference type="PROSITE" id="PS50142"/>
    </source>
</evidence>
<keyword evidence="6" id="KW-0378">Hydrolase</keyword>
<dbReference type="InterPro" id="IPR000999">
    <property type="entry name" value="RNase_III_dom"/>
</dbReference>
<evidence type="ECO:0000256" key="4">
    <source>
        <dbReference type="ARBA" id="ARBA00022722"/>
    </source>
</evidence>
<dbReference type="PROSITE" id="PS50142">
    <property type="entry name" value="RNASE_3_2"/>
    <property type="match status" value="1"/>
</dbReference>
<gene>
    <name evidence="12" type="ORF">GBAR_LOCUS23865</name>
</gene>
<comment type="similarity">
    <text evidence="2">Belongs to the ribonuclease III family.</text>
</comment>
<evidence type="ECO:0000256" key="7">
    <source>
        <dbReference type="ARBA" id="ARBA00022884"/>
    </source>
</evidence>
<dbReference type="SUPFAM" id="SSF54768">
    <property type="entry name" value="dsRNA-binding domain-like"/>
    <property type="match status" value="1"/>
</dbReference>
<dbReference type="PROSITE" id="PS00517">
    <property type="entry name" value="RNASE_3_1"/>
    <property type="match status" value="1"/>
</dbReference>
<dbReference type="EC" id="3.1.26.3" evidence="3"/>
<feature type="domain" description="RNase III" evidence="11">
    <location>
        <begin position="44"/>
        <end position="170"/>
    </location>
</feature>
<dbReference type="Pfam" id="PF14622">
    <property type="entry name" value="Ribonucleas_3_3"/>
    <property type="match status" value="1"/>
</dbReference>
<dbReference type="FunFam" id="1.10.1520.10:FF:000001">
    <property type="entry name" value="Ribonuclease 3"/>
    <property type="match status" value="1"/>
</dbReference>
<dbReference type="InterPro" id="IPR011907">
    <property type="entry name" value="RNase_III"/>
</dbReference>
<evidence type="ECO:0000256" key="8">
    <source>
        <dbReference type="PROSITE-ProRule" id="PRU00266"/>
    </source>
</evidence>
<dbReference type="Pfam" id="PF00035">
    <property type="entry name" value="dsrm"/>
    <property type="match status" value="1"/>
</dbReference>
<keyword evidence="5" id="KW-0255">Endonuclease</keyword>
<evidence type="ECO:0000256" key="1">
    <source>
        <dbReference type="ARBA" id="ARBA00000109"/>
    </source>
</evidence>
<dbReference type="InterPro" id="IPR014720">
    <property type="entry name" value="dsRBD_dom"/>
</dbReference>
<reference evidence="12" key="1">
    <citation type="submission" date="2023-03" db="EMBL/GenBank/DDBJ databases">
        <authorList>
            <person name="Steffen K."/>
            <person name="Cardenas P."/>
        </authorList>
    </citation>
    <scope>NUCLEOTIDE SEQUENCE</scope>
</reference>
<accession>A0AA35X9C1</accession>
<dbReference type="Proteomes" id="UP001174909">
    <property type="component" value="Unassembled WGS sequence"/>
</dbReference>
<dbReference type="NCBIfam" id="TIGR02191">
    <property type="entry name" value="RNaseIII"/>
    <property type="match status" value="1"/>
</dbReference>
<dbReference type="EMBL" id="CASHTH010003295">
    <property type="protein sequence ID" value="CAI8043030.1"/>
    <property type="molecule type" value="Genomic_DNA"/>
</dbReference>
<sequence length="265" mass="29907">MGHRLVPAFGDGLKALRGQWRLTRRTVGASAELRPVTSARRAELRSLQRRMGVRFRDERLMNMSFCHRSYTAEAGAASNERLEFLGDAVLGLVVSQWLYRRLDGRPEGDLARVKSVVVSEESLARIARQIAVDRYLLLGRGEERSGGRGKNALLADALEALIGACYLDSGLHAAERFVEQVFAEEIEDVIAGRHRQDYKTLLQELSQKRFRAFPKYRVAERRGPDHDRVFSMDVVVDGRPYEPCAGRARSRPSSASRDRLLGARR</sequence>
<dbReference type="GO" id="GO:0035196">
    <property type="term" value="P:miRNA processing"/>
    <property type="evidence" value="ECO:0007669"/>
    <property type="project" value="UniProtKB-ARBA"/>
</dbReference>
<feature type="domain" description="DRBM" evidence="10">
    <location>
        <begin position="197"/>
        <end position="251"/>
    </location>
</feature>
<dbReference type="AlphaFoldDB" id="A0AA35X9C1"/>
<dbReference type="CDD" id="cd00593">
    <property type="entry name" value="RIBOc"/>
    <property type="match status" value="1"/>
</dbReference>
<dbReference type="GO" id="GO:0003725">
    <property type="term" value="F:double-stranded RNA binding"/>
    <property type="evidence" value="ECO:0007669"/>
    <property type="project" value="TreeGrafter"/>
</dbReference>
<evidence type="ECO:0000256" key="9">
    <source>
        <dbReference type="SAM" id="MobiDB-lite"/>
    </source>
</evidence>
<keyword evidence="13" id="KW-1185">Reference proteome</keyword>
<evidence type="ECO:0000313" key="13">
    <source>
        <dbReference type="Proteomes" id="UP001174909"/>
    </source>
</evidence>
<evidence type="ECO:0000256" key="3">
    <source>
        <dbReference type="ARBA" id="ARBA00012177"/>
    </source>
</evidence>
<dbReference type="GO" id="GO:0034963">
    <property type="term" value="P:box C/D sno(s)RNA processing"/>
    <property type="evidence" value="ECO:0007669"/>
    <property type="project" value="UniProtKB-ARBA"/>
</dbReference>
<evidence type="ECO:0000256" key="6">
    <source>
        <dbReference type="ARBA" id="ARBA00022801"/>
    </source>
</evidence>
<keyword evidence="7 8" id="KW-0694">RNA-binding</keyword>
<dbReference type="PANTHER" id="PTHR11207">
    <property type="entry name" value="RIBONUCLEASE III"/>
    <property type="match status" value="1"/>
</dbReference>
<comment type="catalytic activity">
    <reaction evidence="1">
        <text>Endonucleolytic cleavage to 5'-phosphomonoester.</text>
        <dbReference type="EC" id="3.1.26.3"/>
    </reaction>
</comment>
<dbReference type="SMART" id="SM00535">
    <property type="entry name" value="RIBOc"/>
    <property type="match status" value="1"/>
</dbReference>
<evidence type="ECO:0000256" key="5">
    <source>
        <dbReference type="ARBA" id="ARBA00022759"/>
    </source>
</evidence>
<dbReference type="HAMAP" id="MF_00104">
    <property type="entry name" value="RNase_III"/>
    <property type="match status" value="1"/>
</dbReference>
<feature type="region of interest" description="Disordered" evidence="9">
    <location>
        <begin position="243"/>
        <end position="265"/>
    </location>
</feature>
<dbReference type="GO" id="GO:0034475">
    <property type="term" value="P:U4 snRNA 3'-end processing"/>
    <property type="evidence" value="ECO:0007669"/>
    <property type="project" value="UniProtKB-ARBA"/>
</dbReference>
<organism evidence="12 13">
    <name type="scientific">Geodia barretti</name>
    <name type="common">Barrett's horny sponge</name>
    <dbReference type="NCBI Taxonomy" id="519541"/>
    <lineage>
        <taxon>Eukaryota</taxon>
        <taxon>Metazoa</taxon>
        <taxon>Porifera</taxon>
        <taxon>Demospongiae</taxon>
        <taxon>Heteroscleromorpha</taxon>
        <taxon>Tetractinellida</taxon>
        <taxon>Astrophorina</taxon>
        <taxon>Geodiidae</taxon>
        <taxon>Geodia</taxon>
    </lineage>
</organism>
<dbReference type="PROSITE" id="PS50137">
    <property type="entry name" value="DS_RBD"/>
    <property type="match status" value="1"/>
</dbReference>
<evidence type="ECO:0000256" key="2">
    <source>
        <dbReference type="ARBA" id="ARBA00010183"/>
    </source>
</evidence>
<name>A0AA35X9C1_GEOBA</name>
<dbReference type="GO" id="GO:0004525">
    <property type="term" value="F:ribonuclease III activity"/>
    <property type="evidence" value="ECO:0007669"/>
    <property type="project" value="UniProtKB-EC"/>
</dbReference>
<dbReference type="PANTHER" id="PTHR11207:SF0">
    <property type="entry name" value="RIBONUCLEASE 3"/>
    <property type="match status" value="1"/>
</dbReference>
<proteinExistence type="inferred from homology"/>
<dbReference type="Gene3D" id="3.30.160.20">
    <property type="match status" value="1"/>
</dbReference>
<dbReference type="GO" id="GO:0006364">
    <property type="term" value="P:rRNA processing"/>
    <property type="evidence" value="ECO:0007669"/>
    <property type="project" value="InterPro"/>
</dbReference>
<dbReference type="SUPFAM" id="SSF69065">
    <property type="entry name" value="RNase III domain-like"/>
    <property type="match status" value="1"/>
</dbReference>
<protein>
    <recommendedName>
        <fullName evidence="3">ribonuclease III</fullName>
        <ecNumber evidence="3">3.1.26.3</ecNumber>
    </recommendedName>
</protein>
<dbReference type="Gene3D" id="1.10.1520.10">
    <property type="entry name" value="Ribonuclease III domain"/>
    <property type="match status" value="1"/>
</dbReference>
<evidence type="ECO:0000313" key="12">
    <source>
        <dbReference type="EMBL" id="CAI8043030.1"/>
    </source>
</evidence>
<evidence type="ECO:0000259" key="10">
    <source>
        <dbReference type="PROSITE" id="PS50137"/>
    </source>
</evidence>
<dbReference type="SMART" id="SM00358">
    <property type="entry name" value="DSRM"/>
    <property type="match status" value="1"/>
</dbReference>
<dbReference type="CDD" id="cd10845">
    <property type="entry name" value="DSRM_RNAse_III_family"/>
    <property type="match status" value="1"/>
</dbReference>
<comment type="caution">
    <text evidence="12">The sequence shown here is derived from an EMBL/GenBank/DDBJ whole genome shotgun (WGS) entry which is preliminary data.</text>
</comment>
<keyword evidence="4" id="KW-0540">Nuclease</keyword>
<feature type="compositionally biased region" description="Basic and acidic residues" evidence="9">
    <location>
        <begin position="256"/>
        <end position="265"/>
    </location>
</feature>